<evidence type="ECO:0000313" key="2">
    <source>
        <dbReference type="EMBL" id="MCA6076260.1"/>
    </source>
</evidence>
<evidence type="ECO:0000313" key="1">
    <source>
        <dbReference type="EMBL" id="MCA6075083.1"/>
    </source>
</evidence>
<keyword evidence="4" id="KW-1185">Reference proteome</keyword>
<name>A0A9X1HQU3_9BACT</name>
<accession>A0A9X1HQU3</accession>
<dbReference type="Proteomes" id="UP001139409">
    <property type="component" value="Unassembled WGS sequence"/>
</dbReference>
<reference evidence="2" key="1">
    <citation type="submission" date="2021-09" db="EMBL/GenBank/DDBJ databases">
        <title>Fulvivirga sp. isolated from coastal sediment.</title>
        <authorList>
            <person name="Yu H."/>
        </authorList>
    </citation>
    <scope>NUCLEOTIDE SEQUENCE</scope>
    <source>
        <strain evidence="2">1062</strain>
    </source>
</reference>
<dbReference type="RefSeq" id="WP_225698189.1">
    <property type="nucleotide sequence ID" value="NZ_JAIXNE010000002.1"/>
</dbReference>
<protein>
    <submittedName>
        <fullName evidence="2">Ester cyclase</fullName>
    </submittedName>
</protein>
<organism evidence="2 4">
    <name type="scientific">Fulvivirga sedimenti</name>
    <dbReference type="NCBI Taxonomy" id="2879465"/>
    <lineage>
        <taxon>Bacteria</taxon>
        <taxon>Pseudomonadati</taxon>
        <taxon>Bacteroidota</taxon>
        <taxon>Cytophagia</taxon>
        <taxon>Cytophagales</taxon>
        <taxon>Fulvivirgaceae</taxon>
        <taxon>Fulvivirga</taxon>
    </lineage>
</organism>
<dbReference type="InterPro" id="IPR009959">
    <property type="entry name" value="Cyclase_SnoaL-like"/>
</dbReference>
<gene>
    <name evidence="1" type="ORF">LDX50_09390</name>
    <name evidence="2" type="ORF">LDX50_15360</name>
    <name evidence="3" type="ORF">LDX50_21080</name>
</gene>
<dbReference type="Gene3D" id="3.10.450.50">
    <property type="match status" value="2"/>
</dbReference>
<evidence type="ECO:0000313" key="4">
    <source>
        <dbReference type="Proteomes" id="UP001139409"/>
    </source>
</evidence>
<dbReference type="EMBL" id="JAIXNE010000003">
    <property type="protein sequence ID" value="MCA6076260.1"/>
    <property type="molecule type" value="Genomic_DNA"/>
</dbReference>
<dbReference type="EMBL" id="JAIXNE010000002">
    <property type="protein sequence ID" value="MCA6075083.1"/>
    <property type="molecule type" value="Genomic_DNA"/>
</dbReference>
<sequence length="308" mass="34043">MNRSSFKDLTICMILLIVFISCDSTPSVNNNSDEVAAETPFNSSDPTEGEVKSAVERILLAAGTYNVEDLKSLLSENGFISITSQKDGSWQNREITFGEFISGIENGDPTPYVEIVSEYDMIITDGRLALVQADAVVNRFGIPGKREINNMMLVKDGDTWKLLNIAWTVHELPENQKGFNMEIFARGYAEAWSCKRPGFVAMYFEENGSLQVNEGSPAIGRSSITEVARGFMTDLPDMVVSFDSLVTKSDGTEFHWTLTGTNTGPGGTGNAVKVSGFEFWQMGENNRILKSMGQFSAEEYNRQIREGI</sequence>
<evidence type="ECO:0000313" key="3">
    <source>
        <dbReference type="EMBL" id="MCA6077388.1"/>
    </source>
</evidence>
<dbReference type="PROSITE" id="PS51257">
    <property type="entry name" value="PROKAR_LIPOPROTEIN"/>
    <property type="match status" value="1"/>
</dbReference>
<dbReference type="GO" id="GO:0030638">
    <property type="term" value="P:polyketide metabolic process"/>
    <property type="evidence" value="ECO:0007669"/>
    <property type="project" value="InterPro"/>
</dbReference>
<dbReference type="AlphaFoldDB" id="A0A9X1HQU3"/>
<dbReference type="EMBL" id="JAIXNE010000004">
    <property type="protein sequence ID" value="MCA6077388.1"/>
    <property type="molecule type" value="Genomic_DNA"/>
</dbReference>
<comment type="caution">
    <text evidence="2">The sequence shown here is derived from an EMBL/GenBank/DDBJ whole genome shotgun (WGS) entry which is preliminary data.</text>
</comment>
<dbReference type="InterPro" id="IPR032710">
    <property type="entry name" value="NTF2-like_dom_sf"/>
</dbReference>
<proteinExistence type="predicted"/>
<dbReference type="Pfam" id="PF07366">
    <property type="entry name" value="SnoaL"/>
    <property type="match status" value="1"/>
</dbReference>
<dbReference type="SUPFAM" id="SSF54427">
    <property type="entry name" value="NTF2-like"/>
    <property type="match status" value="1"/>
</dbReference>